<dbReference type="OrthoDB" id="3537906at2"/>
<dbReference type="AlphaFoldDB" id="A0A5D0UD38"/>
<reference evidence="4 5" key="1">
    <citation type="submission" date="2019-08" db="EMBL/GenBank/DDBJ databases">
        <title>Actinomadura sp. nov. CYP1-5 isolated from mountain soil.</title>
        <authorList>
            <person name="Songsumanus A."/>
            <person name="Kuncharoen N."/>
            <person name="Kudo T."/>
            <person name="Yuki M."/>
            <person name="Igarashi Y."/>
            <person name="Tanasupawat S."/>
        </authorList>
    </citation>
    <scope>NUCLEOTIDE SEQUENCE [LARGE SCALE GENOMIC DNA]</scope>
    <source>
        <strain evidence="4 5">GKU157</strain>
    </source>
</reference>
<dbReference type="PROSITE" id="PS50075">
    <property type="entry name" value="CARRIER"/>
    <property type="match status" value="1"/>
</dbReference>
<dbReference type="SUPFAM" id="SSF47336">
    <property type="entry name" value="ACP-like"/>
    <property type="match status" value="1"/>
</dbReference>
<proteinExistence type="predicted"/>
<dbReference type="GO" id="GO:0031177">
    <property type="term" value="F:phosphopantetheine binding"/>
    <property type="evidence" value="ECO:0007669"/>
    <property type="project" value="InterPro"/>
</dbReference>
<evidence type="ECO:0000259" key="3">
    <source>
        <dbReference type="PROSITE" id="PS50075"/>
    </source>
</evidence>
<dbReference type="SMART" id="SM00823">
    <property type="entry name" value="PKS_PP"/>
    <property type="match status" value="1"/>
</dbReference>
<evidence type="ECO:0000313" key="5">
    <source>
        <dbReference type="Proteomes" id="UP000322634"/>
    </source>
</evidence>
<accession>A0A5D0UD38</accession>
<dbReference type="InterPro" id="IPR006162">
    <property type="entry name" value="Ppantetheine_attach_site"/>
</dbReference>
<evidence type="ECO:0000256" key="2">
    <source>
        <dbReference type="ARBA" id="ARBA00022553"/>
    </source>
</evidence>
<dbReference type="Pfam" id="PF00550">
    <property type="entry name" value="PP-binding"/>
    <property type="match status" value="1"/>
</dbReference>
<dbReference type="Proteomes" id="UP000322634">
    <property type="component" value="Unassembled WGS sequence"/>
</dbReference>
<comment type="caution">
    <text evidence="4">The sequence shown here is derived from an EMBL/GenBank/DDBJ whole genome shotgun (WGS) entry which is preliminary data.</text>
</comment>
<dbReference type="InterPro" id="IPR009081">
    <property type="entry name" value="PP-bd_ACP"/>
</dbReference>
<keyword evidence="2" id="KW-0597">Phosphoprotein</keyword>
<dbReference type="EMBL" id="VSFF01000004">
    <property type="protein sequence ID" value="TYC15964.1"/>
    <property type="molecule type" value="Genomic_DNA"/>
</dbReference>
<evidence type="ECO:0000313" key="4">
    <source>
        <dbReference type="EMBL" id="TYC15964.1"/>
    </source>
</evidence>
<keyword evidence="5" id="KW-1185">Reference proteome</keyword>
<dbReference type="Gene3D" id="1.10.1200.10">
    <property type="entry name" value="ACP-like"/>
    <property type="match status" value="1"/>
</dbReference>
<dbReference type="InterPro" id="IPR020806">
    <property type="entry name" value="PKS_PP-bd"/>
</dbReference>
<dbReference type="InterPro" id="IPR036736">
    <property type="entry name" value="ACP-like_sf"/>
</dbReference>
<evidence type="ECO:0000256" key="1">
    <source>
        <dbReference type="ARBA" id="ARBA00022450"/>
    </source>
</evidence>
<dbReference type="PROSITE" id="PS00012">
    <property type="entry name" value="PHOSPHOPANTETHEINE"/>
    <property type="match status" value="1"/>
</dbReference>
<keyword evidence="1" id="KW-0596">Phosphopantetheine</keyword>
<name>A0A5D0UD38_9ACTN</name>
<gene>
    <name evidence="4" type="ORF">FXF65_11550</name>
</gene>
<feature type="domain" description="Carrier" evidence="3">
    <location>
        <begin position="8"/>
        <end position="82"/>
    </location>
</feature>
<protein>
    <submittedName>
        <fullName evidence="4">Acyl carrier protein</fullName>
    </submittedName>
</protein>
<sequence length="86" mass="9327">MSKTISLDDLRDLLVQCAGEVTGVDLAGDIIDTDFEEIGYDSLALMETGARLEAVYGVVIPDDDIAELKTPRDLLDRVNQTLVEAS</sequence>
<dbReference type="RefSeq" id="WP_148349759.1">
    <property type="nucleotide sequence ID" value="NZ_JBHSBF010000009.1"/>
</dbReference>
<organism evidence="4 5">
    <name type="scientific">Actinomadura syzygii</name>
    <dbReference type="NCBI Taxonomy" id="1427538"/>
    <lineage>
        <taxon>Bacteria</taxon>
        <taxon>Bacillati</taxon>
        <taxon>Actinomycetota</taxon>
        <taxon>Actinomycetes</taxon>
        <taxon>Streptosporangiales</taxon>
        <taxon>Thermomonosporaceae</taxon>
        <taxon>Actinomadura</taxon>
    </lineage>
</organism>